<protein>
    <submittedName>
        <fullName evidence="2">Uncharacterized protein</fullName>
    </submittedName>
</protein>
<accession>A0ABR7APT8</accession>
<name>A0ABR7APT8_9SPHN</name>
<evidence type="ECO:0000313" key="2">
    <source>
        <dbReference type="EMBL" id="MBC3942456.1"/>
    </source>
</evidence>
<gene>
    <name evidence="2" type="ORF">H8S47_12305</name>
</gene>
<dbReference type="Proteomes" id="UP000597613">
    <property type="component" value="Unassembled WGS sequence"/>
</dbReference>
<proteinExistence type="predicted"/>
<organism evidence="2 3">
    <name type="scientific">Sphingomonas albertensis</name>
    <dbReference type="NCBI Taxonomy" id="2762591"/>
    <lineage>
        <taxon>Bacteria</taxon>
        <taxon>Pseudomonadati</taxon>
        <taxon>Pseudomonadota</taxon>
        <taxon>Alphaproteobacteria</taxon>
        <taxon>Sphingomonadales</taxon>
        <taxon>Sphingomonadaceae</taxon>
        <taxon>Sphingomonas</taxon>
    </lineage>
</organism>
<keyword evidence="3" id="KW-1185">Reference proteome</keyword>
<evidence type="ECO:0000256" key="1">
    <source>
        <dbReference type="SAM" id="MobiDB-lite"/>
    </source>
</evidence>
<dbReference type="InterPro" id="IPR036977">
    <property type="entry name" value="DNA_primase_Znf_CHC2"/>
</dbReference>
<feature type="region of interest" description="Disordered" evidence="1">
    <location>
        <begin position="134"/>
        <end position="153"/>
    </location>
</feature>
<comment type="caution">
    <text evidence="2">The sequence shown here is derived from an EMBL/GenBank/DDBJ whole genome shotgun (WGS) entry which is preliminary data.</text>
</comment>
<dbReference type="RefSeq" id="WP_187504144.1">
    <property type="nucleotide sequence ID" value="NZ_CP162536.1"/>
</dbReference>
<dbReference type="SUPFAM" id="SSF57783">
    <property type="entry name" value="Zinc beta-ribbon"/>
    <property type="match status" value="1"/>
</dbReference>
<reference evidence="2 3" key="1">
    <citation type="submission" date="2020-08" db="EMBL/GenBank/DDBJ databases">
        <title>Putative novel bacterial strains isolated from necrotic wheat leaf tissues caused by Xanthomonas translucens.</title>
        <authorList>
            <person name="Tambong J.T."/>
        </authorList>
    </citation>
    <scope>NUCLEOTIDE SEQUENCE [LARGE SCALE GENOMIC DNA]</scope>
    <source>
        <strain evidence="3">DOAB 1063</strain>
    </source>
</reference>
<dbReference type="EMBL" id="JACONT010000025">
    <property type="protein sequence ID" value="MBC3942456.1"/>
    <property type="molecule type" value="Genomic_DNA"/>
</dbReference>
<dbReference type="Gene3D" id="3.90.580.10">
    <property type="entry name" value="Zinc finger, CHC2-type domain"/>
    <property type="match status" value="1"/>
</dbReference>
<sequence length="153" mass="16690">MENNTFSSRDGATRGALAGLISQTVQLQPFVDGYDRLRGACPWHPDGARSLHATDPARQCFAYRAGGDAVDWIMRRDAVDKTQAGKDFRKLSFQNNEVGRGGASSKSMNALVASSDRSRVRVSIVWRIAVTRHDRPHSKSVESGPAAFGQRSA</sequence>
<evidence type="ECO:0000313" key="3">
    <source>
        <dbReference type="Proteomes" id="UP000597613"/>
    </source>
</evidence>